<evidence type="ECO:0000313" key="2">
    <source>
        <dbReference type="Proteomes" id="UP001271007"/>
    </source>
</evidence>
<comment type="caution">
    <text evidence="1">The sequence shown here is derived from an EMBL/GenBank/DDBJ whole genome shotgun (WGS) entry which is preliminary data.</text>
</comment>
<accession>A0AAJ0DLP2</accession>
<proteinExistence type="predicted"/>
<protein>
    <submittedName>
        <fullName evidence="1">Uncharacterized protein</fullName>
    </submittedName>
</protein>
<sequence length="182" mass="19652">MESIIRKLEYGPKARVDDRNPGIPLARVTEFVADLIKPSAGSVLAAEYVAQTDTGVDVVEKDLPPLPPGMDLVESVSHLATSSGWLNQEIGRSVSLDRSWQQQQAEAEGSMMPSALEHRSLFAGGMAQAQNELAPADGHYGCIDNNLPIYDATGVCIGSGWHPDQLVFGDPDFRDGRLYMLG</sequence>
<dbReference type="EMBL" id="JAWDJX010000018">
    <property type="protein sequence ID" value="KAK3052845.1"/>
    <property type="molecule type" value="Genomic_DNA"/>
</dbReference>
<evidence type="ECO:0000313" key="1">
    <source>
        <dbReference type="EMBL" id="KAK3052845.1"/>
    </source>
</evidence>
<dbReference type="AlphaFoldDB" id="A0AAJ0DLP2"/>
<keyword evidence="2" id="KW-1185">Reference proteome</keyword>
<organism evidence="1 2">
    <name type="scientific">Extremus antarcticus</name>
    <dbReference type="NCBI Taxonomy" id="702011"/>
    <lineage>
        <taxon>Eukaryota</taxon>
        <taxon>Fungi</taxon>
        <taxon>Dikarya</taxon>
        <taxon>Ascomycota</taxon>
        <taxon>Pezizomycotina</taxon>
        <taxon>Dothideomycetes</taxon>
        <taxon>Dothideomycetidae</taxon>
        <taxon>Mycosphaerellales</taxon>
        <taxon>Extremaceae</taxon>
        <taxon>Extremus</taxon>
    </lineage>
</organism>
<gene>
    <name evidence="1" type="ORF">LTR09_005909</name>
</gene>
<reference evidence="1" key="1">
    <citation type="submission" date="2023-04" db="EMBL/GenBank/DDBJ databases">
        <title>Black Yeasts Isolated from many extreme environments.</title>
        <authorList>
            <person name="Coleine C."/>
            <person name="Stajich J.E."/>
            <person name="Selbmann L."/>
        </authorList>
    </citation>
    <scope>NUCLEOTIDE SEQUENCE</scope>
    <source>
        <strain evidence="1">CCFEE 5312</strain>
    </source>
</reference>
<name>A0AAJ0DLP2_9PEZI</name>
<dbReference type="Proteomes" id="UP001271007">
    <property type="component" value="Unassembled WGS sequence"/>
</dbReference>